<protein>
    <submittedName>
        <fullName evidence="1">Uncharacterized protein</fullName>
    </submittedName>
</protein>
<accession>A0ABV0MAX0</accession>
<organism evidence="1 2">
    <name type="scientific">Neorhizobium phenanthreniclasticum</name>
    <dbReference type="NCBI Taxonomy" id="3157917"/>
    <lineage>
        <taxon>Bacteria</taxon>
        <taxon>Pseudomonadati</taxon>
        <taxon>Pseudomonadota</taxon>
        <taxon>Alphaproteobacteria</taxon>
        <taxon>Hyphomicrobiales</taxon>
        <taxon>Rhizobiaceae</taxon>
        <taxon>Rhizobium/Agrobacterium group</taxon>
        <taxon>Neorhizobium</taxon>
    </lineage>
</organism>
<dbReference type="Proteomes" id="UP001496627">
    <property type="component" value="Unassembled WGS sequence"/>
</dbReference>
<reference evidence="1 2" key="1">
    <citation type="submission" date="2024-05" db="EMBL/GenBank/DDBJ databases">
        <title>Neorhizobium sp. Rsf11, a plant growth promoting and heavy metal resistant PAH-degrader.</title>
        <authorList>
            <person name="Golubev S.N."/>
            <person name="Muratova A.Y."/>
            <person name="Markelova M.I."/>
        </authorList>
    </citation>
    <scope>NUCLEOTIDE SEQUENCE [LARGE SCALE GENOMIC DNA]</scope>
    <source>
        <strain evidence="1 2">Rsf11</strain>
    </source>
</reference>
<dbReference type="EMBL" id="JBEAAL010000031">
    <property type="protein sequence ID" value="MEQ1408858.1"/>
    <property type="molecule type" value="Genomic_DNA"/>
</dbReference>
<keyword evidence="2" id="KW-1185">Reference proteome</keyword>
<comment type="caution">
    <text evidence="1">The sequence shown here is derived from an EMBL/GenBank/DDBJ whole genome shotgun (WGS) entry which is preliminary data.</text>
</comment>
<evidence type="ECO:0000313" key="2">
    <source>
        <dbReference type="Proteomes" id="UP001496627"/>
    </source>
</evidence>
<sequence>MEKLPADAGMALKPAICSYGPDFPGANKQIEEISVTKRHEGRLAPCLLPLQVQ</sequence>
<gene>
    <name evidence="1" type="ORF">ABK249_28465</name>
</gene>
<dbReference type="RefSeq" id="WP_161784785.1">
    <property type="nucleotide sequence ID" value="NZ_JBEAAL010000031.1"/>
</dbReference>
<proteinExistence type="predicted"/>
<name>A0ABV0MAX0_9HYPH</name>
<evidence type="ECO:0000313" key="1">
    <source>
        <dbReference type="EMBL" id="MEQ1408858.1"/>
    </source>
</evidence>